<keyword evidence="1" id="KW-1133">Transmembrane helix</keyword>
<dbReference type="Pfam" id="PF14087">
    <property type="entry name" value="DUF4267"/>
    <property type="match status" value="1"/>
</dbReference>
<comment type="caution">
    <text evidence="2">The sequence shown here is derived from an EMBL/GenBank/DDBJ whole genome shotgun (WGS) entry which is preliminary data.</text>
</comment>
<evidence type="ECO:0000313" key="2">
    <source>
        <dbReference type="EMBL" id="CBH75720.1"/>
    </source>
</evidence>
<evidence type="ECO:0000313" key="3">
    <source>
        <dbReference type="EMBL" id="CBI01849.1"/>
    </source>
</evidence>
<reference evidence="2" key="1">
    <citation type="submission" date="2009-10" db="EMBL/GenBank/DDBJ databases">
        <title>Diversity of trophic interactions inside an arsenic-rich microbial ecosystem.</title>
        <authorList>
            <person name="Bertin P.N."/>
            <person name="Heinrich-Salmeron A."/>
            <person name="Pelletier E."/>
            <person name="Goulhen-Chollet F."/>
            <person name="Arsene-Ploetze F."/>
            <person name="Gallien S."/>
            <person name="Calteau A."/>
            <person name="Vallenet D."/>
            <person name="Casiot C."/>
            <person name="Chane-Woon-Ming B."/>
            <person name="Giloteaux L."/>
            <person name="Barakat M."/>
            <person name="Bonnefoy V."/>
            <person name="Bruneel O."/>
            <person name="Chandler M."/>
            <person name="Cleiss J."/>
            <person name="Duran R."/>
            <person name="Elbaz-Poulichet F."/>
            <person name="Fonknechten N."/>
            <person name="Lauga B."/>
            <person name="Mornico D."/>
            <person name="Ortet P."/>
            <person name="Schaeffer C."/>
            <person name="Siguier P."/>
            <person name="Alexander Thil Smith A."/>
            <person name="Van Dorsselaer A."/>
            <person name="Weissenbach J."/>
            <person name="Medigue C."/>
            <person name="Le Paslier D."/>
        </authorList>
    </citation>
    <scope>NUCLEOTIDE SEQUENCE</scope>
</reference>
<evidence type="ECO:0008006" key="4">
    <source>
        <dbReference type="Google" id="ProtNLM"/>
    </source>
</evidence>
<dbReference type="InterPro" id="IPR025363">
    <property type="entry name" value="DUF4267"/>
</dbReference>
<dbReference type="AlphaFoldDB" id="E6PGY2"/>
<feature type="transmembrane region" description="Helical" evidence="1">
    <location>
        <begin position="104"/>
        <end position="125"/>
    </location>
</feature>
<evidence type="ECO:0000256" key="1">
    <source>
        <dbReference type="SAM" id="Phobius"/>
    </source>
</evidence>
<feature type="transmembrane region" description="Helical" evidence="1">
    <location>
        <begin position="75"/>
        <end position="97"/>
    </location>
</feature>
<protein>
    <recommendedName>
        <fullName evidence="4">DUF4267 domain-containing protein</fullName>
    </recommendedName>
</protein>
<proteinExistence type="predicted"/>
<organism evidence="2">
    <name type="scientific">mine drainage metagenome</name>
    <dbReference type="NCBI Taxonomy" id="410659"/>
    <lineage>
        <taxon>unclassified sequences</taxon>
        <taxon>metagenomes</taxon>
        <taxon>ecological metagenomes</taxon>
    </lineage>
</organism>
<sequence>MILPNLGIALSALAAFALLGIGALALVAPERLAQAYGLPVREGNALGFVRATGARDAILGAAILATAARHDLFELAIFAALGILLSAFDLAIAYAHLRRMRRELLAHLGGVVGFSVLLIILIAGMR</sequence>
<keyword evidence="1" id="KW-0472">Membrane</keyword>
<dbReference type="EMBL" id="CABL01000015">
    <property type="protein sequence ID" value="CBH75720.1"/>
    <property type="molecule type" value="Genomic_DNA"/>
</dbReference>
<accession>E6PGY2</accession>
<keyword evidence="1" id="KW-0812">Transmembrane</keyword>
<dbReference type="EMBL" id="CABO01000026">
    <property type="protein sequence ID" value="CBI01849.1"/>
    <property type="molecule type" value="Genomic_DNA"/>
</dbReference>
<name>E6PGY2_9ZZZZ</name>
<gene>
    <name evidence="2" type="ORF">CARN1_2474</name>
    <name evidence="3" type="ORF">CARN4_0842</name>
</gene>